<keyword evidence="1" id="KW-0812">Transmembrane</keyword>
<dbReference type="STRING" id="1172194.WQQ_28740"/>
<gene>
    <name evidence="2" type="ORF">WQQ_28740</name>
</gene>
<evidence type="ECO:0000256" key="1">
    <source>
        <dbReference type="SAM" id="Phobius"/>
    </source>
</evidence>
<feature type="transmembrane region" description="Helical" evidence="1">
    <location>
        <begin position="5"/>
        <end position="22"/>
    </location>
</feature>
<dbReference type="NCBIfam" id="TIGR02976">
    <property type="entry name" value="phageshock_pspB"/>
    <property type="match status" value="1"/>
</dbReference>
<dbReference type="GO" id="GO:0009271">
    <property type="term" value="P:phage shock"/>
    <property type="evidence" value="ECO:0007669"/>
    <property type="project" value="InterPro"/>
</dbReference>
<accession>I7ZC83</accession>
<dbReference type="InterPro" id="IPR009554">
    <property type="entry name" value="Phageshock_PspB"/>
</dbReference>
<evidence type="ECO:0000313" key="2">
    <source>
        <dbReference type="EMBL" id="EIT69292.1"/>
    </source>
</evidence>
<reference evidence="2 3" key="1">
    <citation type="journal article" date="2012" name="J. Bacteriol.">
        <title>Genome Sequence of n-Alkane-Degrading Hydrocarboniphaga effusa Strain AP103T (ATCC BAA-332T).</title>
        <authorList>
            <person name="Chang H.K."/>
            <person name="Zylstra G.J."/>
            <person name="Chae J.C."/>
        </authorList>
    </citation>
    <scope>NUCLEOTIDE SEQUENCE [LARGE SCALE GENOMIC DNA]</scope>
    <source>
        <strain evidence="2 3">AP103</strain>
    </source>
</reference>
<keyword evidence="1" id="KW-0472">Membrane</keyword>
<sequence length="74" mass="8755">MEDLLAIICLFVILPGMVLWFIDRRSRRKNQQSETAQVDNADLLRIAERMEQRIEALEKILDAEAPNWRNRHHG</sequence>
<keyword evidence="1" id="KW-1133">Transmembrane helix</keyword>
<organism evidence="2 3">
    <name type="scientific">Hydrocarboniphaga effusa AP103</name>
    <dbReference type="NCBI Taxonomy" id="1172194"/>
    <lineage>
        <taxon>Bacteria</taxon>
        <taxon>Pseudomonadati</taxon>
        <taxon>Pseudomonadota</taxon>
        <taxon>Gammaproteobacteria</taxon>
        <taxon>Nevskiales</taxon>
        <taxon>Nevskiaceae</taxon>
        <taxon>Hydrocarboniphaga</taxon>
    </lineage>
</organism>
<dbReference type="Proteomes" id="UP000003704">
    <property type="component" value="Unassembled WGS sequence"/>
</dbReference>
<keyword evidence="3" id="KW-1185">Reference proteome</keyword>
<dbReference type="GO" id="GO:0006355">
    <property type="term" value="P:regulation of DNA-templated transcription"/>
    <property type="evidence" value="ECO:0007669"/>
    <property type="project" value="InterPro"/>
</dbReference>
<evidence type="ECO:0008006" key="4">
    <source>
        <dbReference type="Google" id="ProtNLM"/>
    </source>
</evidence>
<dbReference type="AlphaFoldDB" id="I7ZC83"/>
<name>I7ZC83_9GAMM</name>
<proteinExistence type="predicted"/>
<dbReference type="Pfam" id="PF06667">
    <property type="entry name" value="PspB"/>
    <property type="match status" value="1"/>
</dbReference>
<comment type="caution">
    <text evidence="2">The sequence shown here is derived from an EMBL/GenBank/DDBJ whole genome shotgun (WGS) entry which is preliminary data.</text>
</comment>
<evidence type="ECO:0000313" key="3">
    <source>
        <dbReference type="Proteomes" id="UP000003704"/>
    </source>
</evidence>
<dbReference type="EMBL" id="AKGD01000002">
    <property type="protein sequence ID" value="EIT69292.1"/>
    <property type="molecule type" value="Genomic_DNA"/>
</dbReference>
<protein>
    <recommendedName>
        <fullName evidence="4">Phage shock protein B</fullName>
    </recommendedName>
</protein>
<dbReference type="RefSeq" id="WP_007185815.1">
    <property type="nucleotide sequence ID" value="NZ_AKGD01000002.1"/>
</dbReference>